<proteinExistence type="predicted"/>
<gene>
    <name evidence="3" type="ORF">C7445_11414</name>
</gene>
<dbReference type="PANTHER" id="PTHR30363:SF44">
    <property type="entry name" value="AGA OPERON TRANSCRIPTIONAL REPRESSOR-RELATED"/>
    <property type="match status" value="1"/>
</dbReference>
<keyword evidence="4" id="KW-1185">Reference proteome</keyword>
<dbReference type="AlphaFoldDB" id="A0A4R8LHC4"/>
<dbReference type="Pfam" id="PF00455">
    <property type="entry name" value="DeoRC"/>
    <property type="match status" value="1"/>
</dbReference>
<organism evidence="3 4">
    <name type="scientific">Alicyclobacillus sacchari</name>
    <dbReference type="NCBI Taxonomy" id="392010"/>
    <lineage>
        <taxon>Bacteria</taxon>
        <taxon>Bacillati</taxon>
        <taxon>Bacillota</taxon>
        <taxon>Bacilli</taxon>
        <taxon>Bacillales</taxon>
        <taxon>Alicyclobacillaceae</taxon>
        <taxon>Alicyclobacillus</taxon>
    </lineage>
</organism>
<accession>A0A4R8LHC4</accession>
<evidence type="ECO:0000256" key="1">
    <source>
        <dbReference type="SAM" id="MobiDB-lite"/>
    </source>
</evidence>
<name>A0A4R8LHC4_9BACL</name>
<dbReference type="Proteomes" id="UP000294581">
    <property type="component" value="Unassembled WGS sequence"/>
</dbReference>
<dbReference type="SUPFAM" id="SSF100950">
    <property type="entry name" value="NagB/RpiA/CoA transferase-like"/>
    <property type="match status" value="1"/>
</dbReference>
<comment type="caution">
    <text evidence="3">The sequence shown here is derived from an EMBL/GenBank/DDBJ whole genome shotgun (WGS) entry which is preliminary data.</text>
</comment>
<dbReference type="SMART" id="SM01134">
    <property type="entry name" value="DeoRC"/>
    <property type="match status" value="1"/>
</dbReference>
<feature type="region of interest" description="Disordered" evidence="1">
    <location>
        <begin position="1"/>
        <end position="26"/>
    </location>
</feature>
<evidence type="ECO:0000313" key="3">
    <source>
        <dbReference type="EMBL" id="TDY42581.1"/>
    </source>
</evidence>
<dbReference type="InterPro" id="IPR037171">
    <property type="entry name" value="NagB/RpiA_transferase-like"/>
</dbReference>
<protein>
    <submittedName>
        <fullName evidence="3">DeoR family transcriptional regulator</fullName>
    </submittedName>
</protein>
<reference evidence="3 4" key="1">
    <citation type="submission" date="2019-03" db="EMBL/GenBank/DDBJ databases">
        <title>Genomic Encyclopedia of Type Strains, Phase IV (KMG-IV): sequencing the most valuable type-strain genomes for metagenomic binning, comparative biology and taxonomic classification.</title>
        <authorList>
            <person name="Goeker M."/>
        </authorList>
    </citation>
    <scope>NUCLEOTIDE SEQUENCE [LARGE SCALE GENOMIC DNA]</scope>
    <source>
        <strain evidence="3 4">DSM 17974</strain>
    </source>
</reference>
<dbReference type="Gene3D" id="3.40.50.1360">
    <property type="match status" value="1"/>
</dbReference>
<dbReference type="EMBL" id="SORF01000014">
    <property type="protein sequence ID" value="TDY42581.1"/>
    <property type="molecule type" value="Genomic_DNA"/>
</dbReference>
<sequence length="213" mass="23348">MLEEEGKLRRSHGGAVKIDEETPSETSYLIRESEHVPEKEMIARLAVRYIEPGDRVILDASTTALHLASIIPDMPLTVLTNSVKIALEMSGKDKVEVISTGGILRSSSLSYVGPMAEDSLSKFHVNKAFLSCKGIHTQHGFTESNALQALVKRKMIDIADTVVVLADHSKIQVQDFTHVADLREIDWLITDGDTSEVAVAAFEQLGVKVVRAL</sequence>
<evidence type="ECO:0000259" key="2">
    <source>
        <dbReference type="Pfam" id="PF00455"/>
    </source>
</evidence>
<feature type="domain" description="DeoR-like transcriptional repressor C-terminal sensor" evidence="2">
    <location>
        <begin position="35"/>
        <end position="191"/>
    </location>
</feature>
<dbReference type="InterPro" id="IPR014036">
    <property type="entry name" value="DeoR-like_C"/>
</dbReference>
<dbReference type="InterPro" id="IPR050313">
    <property type="entry name" value="Carb_Metab_HTH_regulators"/>
</dbReference>
<dbReference type="PANTHER" id="PTHR30363">
    <property type="entry name" value="HTH-TYPE TRANSCRIPTIONAL REGULATOR SRLR-RELATED"/>
    <property type="match status" value="1"/>
</dbReference>
<evidence type="ECO:0000313" key="4">
    <source>
        <dbReference type="Proteomes" id="UP000294581"/>
    </source>
</evidence>